<reference evidence="1" key="2">
    <citation type="submission" date="2020-07" db="EMBL/GenBank/DDBJ databases">
        <authorList>
            <person name="Vera ALvarez R."/>
            <person name="Arias-Moreno D.M."/>
            <person name="Jimenez-Jacinto V."/>
            <person name="Jimenez-Bremont J.F."/>
            <person name="Swaminathan K."/>
            <person name="Moose S.P."/>
            <person name="Guerrero-Gonzalez M.L."/>
            <person name="Marino-Ramirez L."/>
            <person name="Landsman D."/>
            <person name="Rodriguez-Kessler M."/>
            <person name="Delgado-Sanchez P."/>
        </authorList>
    </citation>
    <scope>NUCLEOTIDE SEQUENCE</scope>
    <source>
        <tissue evidence="1">Cladode</tissue>
    </source>
</reference>
<evidence type="ECO:0000313" key="1">
    <source>
        <dbReference type="EMBL" id="MBA4671694.1"/>
    </source>
</evidence>
<proteinExistence type="predicted"/>
<sequence length="137" mass="16068">MYHEMPDVRKCNLCTYAANISKLAFNSVLDLLTLFQRHVYELLALFGLDELVSYKLRGPKIFKACKPNRVHHYSYIVCPFIHLFKQHSGPCFINLNVRRGSKKSEALIGISVSFKFSFSFFFNLISHGCRRRTWERE</sequence>
<dbReference type="EMBL" id="GISG01252072">
    <property type="protein sequence ID" value="MBA4671694.1"/>
    <property type="molecule type" value="Transcribed_RNA"/>
</dbReference>
<name>A0A7C9AMV2_OPUST</name>
<dbReference type="AlphaFoldDB" id="A0A7C9AMV2"/>
<reference evidence="1" key="1">
    <citation type="journal article" date="2013" name="J. Plant Res.">
        <title>Effect of fungi and light on seed germination of three Opuntia species from semiarid lands of central Mexico.</title>
        <authorList>
            <person name="Delgado-Sanchez P."/>
            <person name="Jimenez-Bremont J.F."/>
            <person name="Guerrero-Gonzalez Mde L."/>
            <person name="Flores J."/>
        </authorList>
    </citation>
    <scope>NUCLEOTIDE SEQUENCE</scope>
    <source>
        <tissue evidence="1">Cladode</tissue>
    </source>
</reference>
<protein>
    <submittedName>
        <fullName evidence="1">Uncharacterized protein</fullName>
    </submittedName>
</protein>
<organism evidence="1">
    <name type="scientific">Opuntia streptacantha</name>
    <name type="common">Prickly pear cactus</name>
    <name type="synonym">Opuntia cardona</name>
    <dbReference type="NCBI Taxonomy" id="393608"/>
    <lineage>
        <taxon>Eukaryota</taxon>
        <taxon>Viridiplantae</taxon>
        <taxon>Streptophyta</taxon>
        <taxon>Embryophyta</taxon>
        <taxon>Tracheophyta</taxon>
        <taxon>Spermatophyta</taxon>
        <taxon>Magnoliopsida</taxon>
        <taxon>eudicotyledons</taxon>
        <taxon>Gunneridae</taxon>
        <taxon>Pentapetalae</taxon>
        <taxon>Caryophyllales</taxon>
        <taxon>Cactineae</taxon>
        <taxon>Cactaceae</taxon>
        <taxon>Opuntioideae</taxon>
        <taxon>Opuntia</taxon>
    </lineage>
</organism>
<accession>A0A7C9AMV2</accession>